<evidence type="ECO:0000313" key="1">
    <source>
        <dbReference type="EMBL" id="GAA3241482.1"/>
    </source>
</evidence>
<proteinExistence type="predicted"/>
<accession>A0ABP6QM38</accession>
<evidence type="ECO:0000313" key="2">
    <source>
        <dbReference type="Proteomes" id="UP001501237"/>
    </source>
</evidence>
<organism evidence="1 2">
    <name type="scientific">Actinocorallia longicatena</name>
    <dbReference type="NCBI Taxonomy" id="111803"/>
    <lineage>
        <taxon>Bacteria</taxon>
        <taxon>Bacillati</taxon>
        <taxon>Actinomycetota</taxon>
        <taxon>Actinomycetes</taxon>
        <taxon>Streptosporangiales</taxon>
        <taxon>Thermomonosporaceae</taxon>
        <taxon>Actinocorallia</taxon>
    </lineage>
</organism>
<protein>
    <submittedName>
        <fullName evidence="1">Uncharacterized protein</fullName>
    </submittedName>
</protein>
<sequence>MEENLEVADLDKLSSGELHDRAVRQAVQRRDFGFLWRLLKEIPAAEAATSDAQRAETDILRVSGLVTDFFGAGEGELADALRPVYLDYLTSRP</sequence>
<dbReference type="Proteomes" id="UP001501237">
    <property type="component" value="Unassembled WGS sequence"/>
</dbReference>
<name>A0ABP6QM38_9ACTN</name>
<reference evidence="2" key="1">
    <citation type="journal article" date="2019" name="Int. J. Syst. Evol. Microbiol.">
        <title>The Global Catalogue of Microorganisms (GCM) 10K type strain sequencing project: providing services to taxonomists for standard genome sequencing and annotation.</title>
        <authorList>
            <consortium name="The Broad Institute Genomics Platform"/>
            <consortium name="The Broad Institute Genome Sequencing Center for Infectious Disease"/>
            <person name="Wu L."/>
            <person name="Ma J."/>
        </authorList>
    </citation>
    <scope>NUCLEOTIDE SEQUENCE [LARGE SCALE GENOMIC DNA]</scope>
    <source>
        <strain evidence="2">JCM 9377</strain>
    </source>
</reference>
<gene>
    <name evidence="1" type="ORF">GCM10010468_78780</name>
</gene>
<comment type="caution">
    <text evidence="1">The sequence shown here is derived from an EMBL/GenBank/DDBJ whole genome shotgun (WGS) entry which is preliminary data.</text>
</comment>
<dbReference type="RefSeq" id="WP_344839365.1">
    <property type="nucleotide sequence ID" value="NZ_BAAAUV010000045.1"/>
</dbReference>
<dbReference type="EMBL" id="BAAAUV010000045">
    <property type="protein sequence ID" value="GAA3241482.1"/>
    <property type="molecule type" value="Genomic_DNA"/>
</dbReference>
<keyword evidence="2" id="KW-1185">Reference proteome</keyword>